<evidence type="ECO:0000313" key="2">
    <source>
        <dbReference type="EMBL" id="RXS65351.1"/>
    </source>
</evidence>
<evidence type="ECO:0000256" key="1">
    <source>
        <dbReference type="SAM" id="MobiDB-lite"/>
    </source>
</evidence>
<accession>A0A4Q1QZE0</accession>
<name>A0A4Q1QZE0_9ACTN</name>
<comment type="caution">
    <text evidence="2">The sequence shown here is derived from an EMBL/GenBank/DDBJ whole genome shotgun (WGS) entry which is preliminary data.</text>
</comment>
<protein>
    <submittedName>
        <fullName evidence="2">Uncharacterized protein</fullName>
    </submittedName>
</protein>
<dbReference type="Proteomes" id="UP000289482">
    <property type="component" value="Unassembled WGS sequence"/>
</dbReference>
<gene>
    <name evidence="2" type="ORF">EST54_18985</name>
</gene>
<feature type="compositionally biased region" description="Basic and acidic residues" evidence="1">
    <location>
        <begin position="160"/>
        <end position="174"/>
    </location>
</feature>
<feature type="region of interest" description="Disordered" evidence="1">
    <location>
        <begin position="139"/>
        <end position="174"/>
    </location>
</feature>
<evidence type="ECO:0000313" key="3">
    <source>
        <dbReference type="Proteomes" id="UP000289482"/>
    </source>
</evidence>
<dbReference type="EMBL" id="SDIF01000052">
    <property type="protein sequence ID" value="RXS65351.1"/>
    <property type="molecule type" value="Genomic_DNA"/>
</dbReference>
<feature type="compositionally biased region" description="Basic and acidic residues" evidence="1">
    <location>
        <begin position="139"/>
        <end position="150"/>
    </location>
</feature>
<organism evidence="2 3">
    <name type="scientific">Streptomyces sioyaensis</name>
    <dbReference type="NCBI Taxonomy" id="67364"/>
    <lineage>
        <taxon>Bacteria</taxon>
        <taxon>Bacillati</taxon>
        <taxon>Actinomycetota</taxon>
        <taxon>Actinomycetes</taxon>
        <taxon>Kitasatosporales</taxon>
        <taxon>Streptomycetaceae</taxon>
        <taxon>Streptomyces</taxon>
    </lineage>
</organism>
<proteinExistence type="predicted"/>
<keyword evidence="3" id="KW-1185">Reference proteome</keyword>
<sequence length="174" mass="19510">MDSSGEPAHAQVDLVQRQVRGIHPAHRHQPRAGLPVGQRRLRHRVARYTAEADGVSGDNYRVLEDCVTQVQFGVPKVELDSRRPPREHAGHLFDCELQCRRLLEDRIIHRHPLSTHHRPQVSHFLELRHVEVDVAGDCHTRERGGTEGRPVELGVAGEGRPAKSGDAGKGRQVE</sequence>
<dbReference type="AlphaFoldDB" id="A0A4Q1QZE0"/>
<reference evidence="2 3" key="1">
    <citation type="submission" date="2019-01" db="EMBL/GenBank/DDBJ databases">
        <title>Draft genome sequences of the type strain Streptomyces sioyaensis DSM 40032 and its novel strain, TM32, a thermotolerant antibiotics-producing actinobacterium.</title>
        <authorList>
            <person name="Nakaew N."/>
            <person name="Lumyong S."/>
            <person name="Sloan W.T."/>
            <person name="Sungthong R."/>
        </authorList>
    </citation>
    <scope>NUCLEOTIDE SEQUENCE [LARGE SCALE GENOMIC DNA]</scope>
    <source>
        <strain evidence="2 3">DSM 40032</strain>
    </source>
</reference>